<evidence type="ECO:0000259" key="3">
    <source>
        <dbReference type="PROSITE" id="PS51178"/>
    </source>
</evidence>
<feature type="compositionally biased region" description="Gly residues" evidence="1">
    <location>
        <begin position="297"/>
        <end position="313"/>
    </location>
</feature>
<dbReference type="PROSITE" id="PS51178">
    <property type="entry name" value="PASTA"/>
    <property type="match status" value="1"/>
</dbReference>
<feature type="compositionally biased region" description="Gly residues" evidence="1">
    <location>
        <begin position="320"/>
        <end position="352"/>
    </location>
</feature>
<dbReference type="Proteomes" id="UP000603708">
    <property type="component" value="Unassembled WGS sequence"/>
</dbReference>
<evidence type="ECO:0000313" key="4">
    <source>
        <dbReference type="EMBL" id="GHH70833.1"/>
    </source>
</evidence>
<keyword evidence="2" id="KW-0812">Transmembrane</keyword>
<dbReference type="InterPro" id="IPR005543">
    <property type="entry name" value="PASTA_dom"/>
</dbReference>
<reference evidence="4" key="2">
    <citation type="submission" date="2020-09" db="EMBL/GenBank/DDBJ databases">
        <authorList>
            <person name="Sun Q."/>
            <person name="Ohkuma M."/>
        </authorList>
    </citation>
    <scope>NUCLEOTIDE SEQUENCE</scope>
    <source>
        <strain evidence="4">JCM 5069</strain>
    </source>
</reference>
<organism evidence="4 5">
    <name type="scientific">Streptomyces sulfonofaciens</name>
    <dbReference type="NCBI Taxonomy" id="68272"/>
    <lineage>
        <taxon>Bacteria</taxon>
        <taxon>Bacillati</taxon>
        <taxon>Actinomycetota</taxon>
        <taxon>Actinomycetes</taxon>
        <taxon>Kitasatosporales</taxon>
        <taxon>Streptomycetaceae</taxon>
        <taxon>Streptomyces</taxon>
    </lineage>
</organism>
<feature type="transmembrane region" description="Helical" evidence="2">
    <location>
        <begin position="60"/>
        <end position="81"/>
    </location>
</feature>
<evidence type="ECO:0000256" key="1">
    <source>
        <dbReference type="SAM" id="MobiDB-lite"/>
    </source>
</evidence>
<keyword evidence="5" id="KW-1185">Reference proteome</keyword>
<dbReference type="Pfam" id="PF03793">
    <property type="entry name" value="PASTA"/>
    <property type="match status" value="1"/>
</dbReference>
<reference evidence="4" key="1">
    <citation type="journal article" date="2014" name="Int. J. Syst. Evol. Microbiol.">
        <title>Complete genome sequence of Corynebacterium casei LMG S-19264T (=DSM 44701T), isolated from a smear-ripened cheese.</title>
        <authorList>
            <consortium name="US DOE Joint Genome Institute (JGI-PGF)"/>
            <person name="Walter F."/>
            <person name="Albersmeier A."/>
            <person name="Kalinowski J."/>
            <person name="Ruckert C."/>
        </authorList>
    </citation>
    <scope>NUCLEOTIDE SEQUENCE</scope>
    <source>
        <strain evidence="4">JCM 5069</strain>
    </source>
</reference>
<evidence type="ECO:0000256" key="2">
    <source>
        <dbReference type="SAM" id="Phobius"/>
    </source>
</evidence>
<keyword evidence="2" id="KW-0472">Membrane</keyword>
<evidence type="ECO:0000313" key="5">
    <source>
        <dbReference type="Proteomes" id="UP000603708"/>
    </source>
</evidence>
<dbReference type="RefSeq" id="WP_189929191.1">
    <property type="nucleotide sequence ID" value="NZ_BNCD01000001.1"/>
</dbReference>
<feature type="region of interest" description="Disordered" evidence="1">
    <location>
        <begin position="91"/>
        <end position="121"/>
    </location>
</feature>
<gene>
    <name evidence="4" type="ORF">GCM10018793_05490</name>
</gene>
<dbReference type="AlphaFoldDB" id="A0A919FRW2"/>
<dbReference type="CDD" id="cd06577">
    <property type="entry name" value="PASTA_pknB"/>
    <property type="match status" value="1"/>
</dbReference>
<sequence>MNQPSSPPPRTAARPWWRTTPAALGLLVLVAVLGALSLPLGFLVLIASVVALWMLPPWRWFTRLGATVGAFFLLTIGAGLGGQLDDTGKEKANQVAVGTGTPAPSSATGSPRASLHAPDLTGSHLDEAEDRARDAGFTTGHHDASPAGRTVVVRSGWVVCFQQAEHDGGREVIEFAAVKDREPCPEEDGGRIPWPAMPDLIGKTWRTAVAELADRGVDGHDVTAEARYLNDALPEGGHDSWRVCEQDPAEGEDITSQVTLGLAHPAAGCSTDGSYLGDRDHDGRPDYRDHSDDRATTGGGAPGGSSTAGGTSGGSAASSTGGGGSGDGSSGGSSGGSSTGGGGSSATGGGGPIVHPGAFCAPAGATGVTSAGTPMVCGPASDGRNRWHHA</sequence>
<feature type="transmembrane region" description="Helical" evidence="2">
    <location>
        <begin position="21"/>
        <end position="54"/>
    </location>
</feature>
<comment type="caution">
    <text evidence="4">The sequence shown here is derived from an EMBL/GenBank/DDBJ whole genome shotgun (WGS) entry which is preliminary data.</text>
</comment>
<feature type="domain" description="PASTA" evidence="3">
    <location>
        <begin position="191"/>
        <end position="264"/>
    </location>
</feature>
<accession>A0A919FRW2</accession>
<dbReference type="Gene3D" id="3.30.10.20">
    <property type="match status" value="1"/>
</dbReference>
<feature type="compositionally biased region" description="Polar residues" evidence="1">
    <location>
        <begin position="102"/>
        <end position="111"/>
    </location>
</feature>
<feature type="compositionally biased region" description="Basic and acidic residues" evidence="1">
    <location>
        <begin position="277"/>
        <end position="295"/>
    </location>
</feature>
<dbReference type="EMBL" id="BNCD01000001">
    <property type="protein sequence ID" value="GHH70833.1"/>
    <property type="molecule type" value="Genomic_DNA"/>
</dbReference>
<protein>
    <recommendedName>
        <fullName evidence="3">PASTA domain-containing protein</fullName>
    </recommendedName>
</protein>
<keyword evidence="2" id="KW-1133">Transmembrane helix</keyword>
<feature type="region of interest" description="Disordered" evidence="1">
    <location>
        <begin position="271"/>
        <end position="390"/>
    </location>
</feature>
<name>A0A919FRW2_9ACTN</name>
<proteinExistence type="predicted"/>